<dbReference type="PANTHER" id="PTHR12124">
    <property type="entry name" value="POLYMYOSITIS/SCLERODERMA AUTOANTIGEN-RELATED"/>
    <property type="match status" value="1"/>
</dbReference>
<feature type="compositionally biased region" description="Polar residues" evidence="6">
    <location>
        <begin position="101"/>
        <end position="125"/>
    </location>
</feature>
<keyword evidence="4" id="KW-0269">Exonuclease</keyword>
<keyword evidence="3" id="KW-0378">Hydrolase</keyword>
<dbReference type="InterPro" id="IPR010997">
    <property type="entry name" value="HRDC-like_sf"/>
</dbReference>
<reference evidence="8 9" key="1">
    <citation type="submission" date="2011-10" db="EMBL/GenBank/DDBJ databases">
        <authorList>
            <person name="Genoscope - CEA"/>
        </authorList>
    </citation>
    <scope>NUCLEOTIDE SEQUENCE [LARGE SCALE GENOMIC DNA]</scope>
    <source>
        <strain evidence="8 9">RCC 1105</strain>
    </source>
</reference>
<dbReference type="Pfam" id="PF01612">
    <property type="entry name" value="DNA_pol_A_exo1"/>
    <property type="match status" value="1"/>
</dbReference>
<dbReference type="SMART" id="SM00474">
    <property type="entry name" value="35EXOc"/>
    <property type="match status" value="1"/>
</dbReference>
<dbReference type="AlphaFoldDB" id="K8FIC2"/>
<dbReference type="GO" id="GO:0071036">
    <property type="term" value="P:nuclear polyadenylation-dependent snoRNA catabolic process"/>
    <property type="evidence" value="ECO:0007669"/>
    <property type="project" value="TreeGrafter"/>
</dbReference>
<dbReference type="KEGG" id="bpg:Bathy09g04700"/>
<sequence length="911" mass="101156">MSDDKITASFLSSSLADVEYPAGGDFFFSKIALAKEIDCAAERAETLIREKFLKEMKEKKDEDEDDENARIERVFEELIAKNDEQCDKIDEHIMRARGDSAANNEKLAQSTQNDAATKNDASGKKNISNAAFHGGGSSISRPQEAFKDVVDNRTETDMNFVLPPPRGKGKASTSALKESKHPLASVLLDSFKYNSIEDYVDKNHNSAGDRTTAQLWELRCSDPILPTPTNEENPATFVDNENGLEELEGVLSKAPIFAVDLEHHSYRTYRGFTCLIQISTREQDFVVDALRLRHLIGPALGRHFENEEKLKVFHGANSDMIWLQRDFGIYVVNMFDTGQAARILELPSFGLAYLLKQYCGIKAEKKYQLADWRLRPLSREMINYARSDTHSLLYVHDRLKQELYAKGGVECIQSVFLKSRDVCLLTYEPQVITDLSYHEDLMKSANASSGGGSGHGNTLSRSAQQAQLSQEILKSPVAQAAMEALFKWRDDCARANDESLGFVMPRHLMLRLASEQPKVARDVVSTARGESSLVAKFSHVIADIIKSAVERGSPVNAAPSAGELFRREHEAAMLLVKEKDDKKDLKTSTDGGDEGGGGGGRAAPVEATDKHTDTTKKKTKKKAGGMMKMMMMMSTSDEDNDDDSDAHAKATKDMADHIQTELVSNRQNVFPMYHSIAASGGYGDRRRDGEEIENKSAQKGKKRKSNDVLLKSIAERNKDKSKRIEIAGGVSLPAPIRTKTTQKLGFGSTHDGELMNDEDDEDEDGNGGMSIKEEAMKARAALRKRQKKAMMMSNGGGFSLNHDSDADSDAEEDERIQMEKEKQADFKRLTKGAKSHNEIVEQTQKTLGIKSVHAEILKGPDMLKKITEQKRLDAIKGKKGFDGGEWIEPFGKTNLKSRAFPRAGNKQQSFK</sequence>
<dbReference type="Pfam" id="PF00570">
    <property type="entry name" value="HRDC"/>
    <property type="match status" value="1"/>
</dbReference>
<dbReference type="InterPro" id="IPR002562">
    <property type="entry name" value="3'-5'_exonuclease_dom"/>
</dbReference>
<keyword evidence="9" id="KW-1185">Reference proteome</keyword>
<comment type="subcellular location">
    <subcellularLocation>
        <location evidence="1">Nucleus</location>
    </subcellularLocation>
</comment>
<feature type="domain" description="HRDC" evidence="7">
    <location>
        <begin position="475"/>
        <end position="555"/>
    </location>
</feature>
<keyword evidence="2" id="KW-0540">Nuclease</keyword>
<dbReference type="STRING" id="41875.K8FIC2"/>
<feature type="compositionally biased region" description="Basic and acidic residues" evidence="6">
    <location>
        <begin position="683"/>
        <end position="696"/>
    </location>
</feature>
<dbReference type="GO" id="GO:0000467">
    <property type="term" value="P:exonucleolytic trimming to generate mature 3'-end of 5.8S rRNA from tricistronic rRNA transcript (SSU-rRNA, 5.8S rRNA, LSU-rRNA)"/>
    <property type="evidence" value="ECO:0007669"/>
    <property type="project" value="InterPro"/>
</dbReference>
<feature type="region of interest" description="Disordered" evidence="6">
    <location>
        <begin position="100"/>
        <end position="125"/>
    </location>
</feature>
<feature type="compositionally biased region" description="Basic and acidic residues" evidence="6">
    <location>
        <begin position="576"/>
        <end position="587"/>
    </location>
</feature>
<dbReference type="InterPro" id="IPR044876">
    <property type="entry name" value="HRDC_dom_sf"/>
</dbReference>
<dbReference type="SUPFAM" id="SSF47819">
    <property type="entry name" value="HRDC-like"/>
    <property type="match status" value="1"/>
</dbReference>
<dbReference type="InterPro" id="IPR012337">
    <property type="entry name" value="RNaseH-like_sf"/>
</dbReference>
<dbReference type="InterPro" id="IPR036397">
    <property type="entry name" value="RNaseH_sf"/>
</dbReference>
<evidence type="ECO:0000256" key="2">
    <source>
        <dbReference type="ARBA" id="ARBA00022722"/>
    </source>
</evidence>
<dbReference type="GO" id="GO:0005730">
    <property type="term" value="C:nucleolus"/>
    <property type="evidence" value="ECO:0007669"/>
    <property type="project" value="TreeGrafter"/>
</dbReference>
<dbReference type="InterPro" id="IPR049559">
    <property type="entry name" value="Rrp6p-like_exo"/>
</dbReference>
<dbReference type="Proteomes" id="UP000198341">
    <property type="component" value="Chromosome 9"/>
</dbReference>
<dbReference type="GO" id="GO:0071051">
    <property type="term" value="P:poly(A)-dependent snoRNA 3'-end processing"/>
    <property type="evidence" value="ECO:0007669"/>
    <property type="project" value="TreeGrafter"/>
</dbReference>
<dbReference type="GO" id="GO:0071035">
    <property type="term" value="P:nuclear polyadenylation-dependent rRNA catabolic process"/>
    <property type="evidence" value="ECO:0007669"/>
    <property type="project" value="TreeGrafter"/>
</dbReference>
<dbReference type="GO" id="GO:0071044">
    <property type="term" value="P:histone mRNA catabolic process"/>
    <property type="evidence" value="ECO:0007669"/>
    <property type="project" value="TreeGrafter"/>
</dbReference>
<accession>K8FIC2</accession>
<dbReference type="EMBL" id="FO082270">
    <property type="protein sequence ID" value="CCO66629.1"/>
    <property type="molecule type" value="Genomic_DNA"/>
</dbReference>
<dbReference type="GO" id="GO:0000176">
    <property type="term" value="C:nuclear exosome (RNase complex)"/>
    <property type="evidence" value="ECO:0007669"/>
    <property type="project" value="TreeGrafter"/>
</dbReference>
<dbReference type="InterPro" id="IPR002121">
    <property type="entry name" value="HRDC_dom"/>
</dbReference>
<dbReference type="SUPFAM" id="SSF53098">
    <property type="entry name" value="Ribonuclease H-like"/>
    <property type="match status" value="1"/>
</dbReference>
<feature type="compositionally biased region" description="Acidic residues" evidence="6">
    <location>
        <begin position="754"/>
        <end position="765"/>
    </location>
</feature>
<dbReference type="GO" id="GO:0000175">
    <property type="term" value="F:3'-5'-RNA exonuclease activity"/>
    <property type="evidence" value="ECO:0007669"/>
    <property type="project" value="InterPro"/>
</dbReference>
<evidence type="ECO:0000313" key="9">
    <source>
        <dbReference type="Proteomes" id="UP000198341"/>
    </source>
</evidence>
<proteinExistence type="predicted"/>
<evidence type="ECO:0000256" key="6">
    <source>
        <dbReference type="SAM" id="MobiDB-lite"/>
    </source>
</evidence>
<feature type="region of interest" description="Disordered" evidence="6">
    <location>
        <begin position="678"/>
        <end position="817"/>
    </location>
</feature>
<dbReference type="OrthoDB" id="2250022at2759"/>
<dbReference type="CDD" id="cd06147">
    <property type="entry name" value="Rrp6p_like_exo"/>
    <property type="match status" value="1"/>
</dbReference>
<dbReference type="PROSITE" id="PS50967">
    <property type="entry name" value="HRDC"/>
    <property type="match status" value="1"/>
</dbReference>
<organism evidence="8 9">
    <name type="scientific">Bathycoccus prasinos</name>
    <dbReference type="NCBI Taxonomy" id="41875"/>
    <lineage>
        <taxon>Eukaryota</taxon>
        <taxon>Viridiplantae</taxon>
        <taxon>Chlorophyta</taxon>
        <taxon>Mamiellophyceae</taxon>
        <taxon>Mamiellales</taxon>
        <taxon>Bathycoccaceae</taxon>
        <taxon>Bathycoccus</taxon>
    </lineage>
</organism>
<feature type="compositionally biased region" description="Basic and acidic residues" evidence="6">
    <location>
        <begin position="607"/>
        <end position="616"/>
    </location>
</feature>
<dbReference type="Gene3D" id="3.30.420.10">
    <property type="entry name" value="Ribonuclease H-like superfamily/Ribonuclease H"/>
    <property type="match status" value="1"/>
</dbReference>
<dbReference type="PANTHER" id="PTHR12124:SF47">
    <property type="entry name" value="EXOSOME COMPONENT 10"/>
    <property type="match status" value="1"/>
</dbReference>
<evidence type="ECO:0000256" key="5">
    <source>
        <dbReference type="ARBA" id="ARBA00023242"/>
    </source>
</evidence>
<dbReference type="GO" id="GO:0071040">
    <property type="term" value="P:nuclear polyadenylation-dependent antisense transcript catabolic process"/>
    <property type="evidence" value="ECO:0007669"/>
    <property type="project" value="TreeGrafter"/>
</dbReference>
<evidence type="ECO:0000259" key="7">
    <source>
        <dbReference type="PROSITE" id="PS50967"/>
    </source>
</evidence>
<dbReference type="GO" id="GO:0003727">
    <property type="term" value="F:single-stranded RNA binding"/>
    <property type="evidence" value="ECO:0007669"/>
    <property type="project" value="TreeGrafter"/>
</dbReference>
<dbReference type="GO" id="GO:0071037">
    <property type="term" value="P:nuclear polyadenylation-dependent snRNA catabolic process"/>
    <property type="evidence" value="ECO:0007669"/>
    <property type="project" value="TreeGrafter"/>
</dbReference>
<dbReference type="Gene3D" id="1.10.150.80">
    <property type="entry name" value="HRDC domain"/>
    <property type="match status" value="1"/>
</dbReference>
<dbReference type="RefSeq" id="XP_007511069.1">
    <property type="nucleotide sequence ID" value="XM_007511007.1"/>
</dbReference>
<dbReference type="GO" id="GO:0071039">
    <property type="term" value="P:nuclear polyadenylation-dependent CUT catabolic process"/>
    <property type="evidence" value="ECO:0007669"/>
    <property type="project" value="TreeGrafter"/>
</dbReference>
<dbReference type="SMART" id="SM00341">
    <property type="entry name" value="HRDC"/>
    <property type="match status" value="1"/>
</dbReference>
<keyword evidence="5" id="KW-0539">Nucleus</keyword>
<name>K8FIC2_9CHLO</name>
<evidence type="ECO:0000313" key="8">
    <source>
        <dbReference type="EMBL" id="CCO66629.1"/>
    </source>
</evidence>
<protein>
    <submittedName>
        <fullName evidence="8">Exosome component 10</fullName>
    </submittedName>
</protein>
<dbReference type="GeneID" id="19013976"/>
<dbReference type="eggNOG" id="KOG2206">
    <property type="taxonomic scope" value="Eukaryota"/>
</dbReference>
<gene>
    <name evidence="8" type="ORF">Bathy09g04700</name>
</gene>
<evidence type="ECO:0000256" key="3">
    <source>
        <dbReference type="ARBA" id="ARBA00022801"/>
    </source>
</evidence>
<dbReference type="GO" id="GO:0071038">
    <property type="term" value="P:TRAMP-dependent tRNA surveillance pathway"/>
    <property type="evidence" value="ECO:0007669"/>
    <property type="project" value="TreeGrafter"/>
</dbReference>
<feature type="region of interest" description="Disordered" evidence="6">
    <location>
        <begin position="576"/>
        <end position="626"/>
    </location>
</feature>
<feature type="compositionally biased region" description="Basic and acidic residues" evidence="6">
    <location>
        <begin position="713"/>
        <end position="725"/>
    </location>
</feature>
<evidence type="ECO:0000256" key="1">
    <source>
        <dbReference type="ARBA" id="ARBA00004123"/>
    </source>
</evidence>
<dbReference type="InterPro" id="IPR045092">
    <property type="entry name" value="Rrp6-like"/>
</dbReference>
<dbReference type="GO" id="GO:0000166">
    <property type="term" value="F:nucleotide binding"/>
    <property type="evidence" value="ECO:0007669"/>
    <property type="project" value="InterPro"/>
</dbReference>
<evidence type="ECO:0000256" key="4">
    <source>
        <dbReference type="ARBA" id="ARBA00022839"/>
    </source>
</evidence>
<feature type="region of interest" description="Disordered" evidence="6">
    <location>
        <begin position="157"/>
        <end position="176"/>
    </location>
</feature>